<dbReference type="PROSITE" id="PS51781">
    <property type="entry name" value="SH3B"/>
    <property type="match status" value="1"/>
</dbReference>
<organism evidence="2 3">
    <name type="scientific">Treponema succinifaciens (strain ATCC 33096 / DSM 2489 / 6091)</name>
    <dbReference type="NCBI Taxonomy" id="869209"/>
    <lineage>
        <taxon>Bacteria</taxon>
        <taxon>Pseudomonadati</taxon>
        <taxon>Spirochaetota</taxon>
        <taxon>Spirochaetia</taxon>
        <taxon>Spirochaetales</taxon>
        <taxon>Treponemataceae</taxon>
        <taxon>Treponema</taxon>
    </lineage>
</organism>
<dbReference type="Gene3D" id="2.30.30.40">
    <property type="entry name" value="SH3 Domains"/>
    <property type="match status" value="1"/>
</dbReference>
<proteinExistence type="predicted"/>
<name>F2NUN9_TRES6</name>
<keyword evidence="3" id="KW-1185">Reference proteome</keyword>
<dbReference type="Proteomes" id="UP000006852">
    <property type="component" value="Chromosome"/>
</dbReference>
<evidence type="ECO:0000313" key="2">
    <source>
        <dbReference type="EMBL" id="AEB13602.1"/>
    </source>
</evidence>
<dbReference type="AlphaFoldDB" id="F2NUN9"/>
<reference evidence="2 3" key="1">
    <citation type="journal article" date="2011" name="Stand. Genomic Sci.">
        <title>Complete genome sequence of Treponema succinifaciens type strain (6091).</title>
        <authorList>
            <person name="Han C."/>
            <person name="Gronow S."/>
            <person name="Teshima H."/>
            <person name="Lapidus A."/>
            <person name="Nolan M."/>
            <person name="Lucas S."/>
            <person name="Hammon N."/>
            <person name="Deshpande S."/>
            <person name="Cheng J.F."/>
            <person name="Zeytun A."/>
            <person name="Tapia R."/>
            <person name="Goodwin L."/>
            <person name="Pitluck S."/>
            <person name="Liolios K."/>
            <person name="Pagani I."/>
            <person name="Ivanova N."/>
            <person name="Mavromatis K."/>
            <person name="Mikhailova N."/>
            <person name="Huntemann M."/>
            <person name="Pati A."/>
            <person name="Chen A."/>
            <person name="Palaniappan K."/>
            <person name="Land M."/>
            <person name="Hauser L."/>
            <person name="Brambilla E.M."/>
            <person name="Rohde M."/>
            <person name="Goker M."/>
            <person name="Woyke T."/>
            <person name="Bristow J."/>
            <person name="Eisen J.A."/>
            <person name="Markowitz V."/>
            <person name="Hugenholtz P."/>
            <person name="Kyrpides N.C."/>
            <person name="Klenk H.P."/>
            <person name="Detter J.C."/>
        </authorList>
    </citation>
    <scope>NUCLEOTIDE SEQUENCE [LARGE SCALE GENOMIC DNA]</scope>
    <source>
        <strain evidence="3">ATCC 33096 / DSM 2489 / 6091</strain>
    </source>
</reference>
<dbReference type="KEGG" id="tsu:Tresu_0661"/>
<evidence type="ECO:0000259" key="1">
    <source>
        <dbReference type="PROSITE" id="PS51781"/>
    </source>
</evidence>
<sequence>MKKNIILGMGILLLFSQFLFSQSYYINKDTHNYNPRGFQPDVDLPKGSIIYLDKDSEVSSYRPDEDTNIIKISGLYQEQKLTFYSSDVNILNNDTFDSELLEKKWIPSYYFSILKSKQIQQSLLDYEPFWKKWVAIDSWETNWIDAYNITNIILSNTNLFIPMIGHLESSYVIFSTLKRTDTGYIAKIKSVDSYTNHPEFVSLLNANDNSLLSFIIDGDYMTMKLDDKEIIKLCACDDSMYFFIKNCIKNNTCDLSRVTWPRHADGSCDYDGSKKTTAVQTAKATPSTNVAQKKTMTVKENLKLRSGEATSTQVLTVMQAGAKVKILELGKSETIDGISSNWVKVEVQKGAKDRDGNPIKAGTVGWCYGGYLE</sequence>
<dbReference type="Pfam" id="PF08239">
    <property type="entry name" value="SH3_3"/>
    <property type="match status" value="1"/>
</dbReference>
<dbReference type="GeneID" id="302997858"/>
<dbReference type="EMBL" id="CP002631">
    <property type="protein sequence ID" value="AEB13602.1"/>
    <property type="molecule type" value="Genomic_DNA"/>
</dbReference>
<evidence type="ECO:0000313" key="3">
    <source>
        <dbReference type="Proteomes" id="UP000006852"/>
    </source>
</evidence>
<dbReference type="InterPro" id="IPR003646">
    <property type="entry name" value="SH3-like_bac-type"/>
</dbReference>
<dbReference type="RefSeq" id="WP_013700909.1">
    <property type="nucleotide sequence ID" value="NC_015385.1"/>
</dbReference>
<accession>F2NUN9</accession>
<protein>
    <submittedName>
        <fullName evidence="2">SH3 type 3 domain protein</fullName>
    </submittedName>
</protein>
<dbReference type="eggNOG" id="ENOG50328ZH">
    <property type="taxonomic scope" value="Bacteria"/>
</dbReference>
<gene>
    <name evidence="2" type="ordered locus">Tresu_0661</name>
</gene>
<feature type="domain" description="SH3b" evidence="1">
    <location>
        <begin position="291"/>
        <end position="373"/>
    </location>
</feature>
<reference evidence="3" key="2">
    <citation type="submission" date="2011-04" db="EMBL/GenBank/DDBJ databases">
        <title>The complete genome of chromosome of Treponema succinifaciens DSM 2489.</title>
        <authorList>
            <person name="Lucas S."/>
            <person name="Copeland A."/>
            <person name="Lapidus A."/>
            <person name="Bruce D."/>
            <person name="Goodwin L."/>
            <person name="Pitluck S."/>
            <person name="Peters L."/>
            <person name="Kyrpides N."/>
            <person name="Mavromatis K."/>
            <person name="Ivanova N."/>
            <person name="Ovchinnikova G."/>
            <person name="Teshima H."/>
            <person name="Detter J.C."/>
            <person name="Tapia R."/>
            <person name="Han C."/>
            <person name="Land M."/>
            <person name="Hauser L."/>
            <person name="Markowitz V."/>
            <person name="Cheng J.-F."/>
            <person name="Hugenholtz P."/>
            <person name="Woyke T."/>
            <person name="Wu D."/>
            <person name="Gronow S."/>
            <person name="Wellnitz S."/>
            <person name="Brambilla E."/>
            <person name="Klenk H.-P."/>
            <person name="Eisen J.A."/>
        </authorList>
    </citation>
    <scope>NUCLEOTIDE SEQUENCE [LARGE SCALE GENOMIC DNA]</scope>
    <source>
        <strain evidence="3">ATCC 33096 / DSM 2489 / 6091</strain>
    </source>
</reference>
<dbReference type="STRING" id="869209.Tresu_0661"/>
<dbReference type="HOGENOM" id="CLU_749926_0_0_12"/>